<dbReference type="InterPro" id="IPR040572">
    <property type="entry name" value="TackOD1"/>
</dbReference>
<reference evidence="2 3" key="1">
    <citation type="submission" date="2018-11" db="EMBL/GenBank/DDBJ databases">
        <title>Flavobacterium sp. nov., YIM 102796 draft genome.</title>
        <authorList>
            <person name="Li G."/>
            <person name="Jiang Y."/>
        </authorList>
    </citation>
    <scope>NUCLEOTIDE SEQUENCE [LARGE SCALE GENOMIC DNA]</scope>
    <source>
        <strain evidence="2 3">YIM 102796</strain>
    </source>
</reference>
<dbReference type="AlphaFoldDB" id="A0A3P1ALQ2"/>
<comment type="caution">
    <text evidence="2">The sequence shown here is derived from an EMBL/GenBank/DDBJ whole genome shotgun (WGS) entry which is preliminary data.</text>
</comment>
<proteinExistence type="predicted"/>
<gene>
    <name evidence="2" type="ORF">EG242_14030</name>
</gene>
<sequence length="320" mass="38039">MTDTVIEIHGKKVLLLEHAVEHDVLPDPCNCDIWVINHSDEWLVRRFLRRIVRSKNIKMYLKPVFLQKEFKKFYATKDYHLKYLSDGYIKGLDIIEKIPLIEQVSSFIEKYADKRNHENFTENDFFIQKTFDYYYTRKKRITPVLKHKSLTGYSYPRIETYFYNNREAFINSRMLLQEAFTNNWLSRHYVDTSHLCHNCSSGFLNYREICPKCSHHNLKASNLIHHFRCAYVGVEKDFIFKDKMVCPKCSSELRNVGVDYDRPGKIFNCKNKKCQHEFQDAPVGVHCVDCETEQAPHELVVRKIYEYEITAQGMQIGLHL</sequence>
<dbReference type="RefSeq" id="WP_124900491.1">
    <property type="nucleotide sequence ID" value="NZ_RQTJ01000049.1"/>
</dbReference>
<accession>A0A3P1ALQ2</accession>
<protein>
    <recommendedName>
        <fullName evidence="1">Thaumarchaeal output domain-containing protein</fullName>
    </recommendedName>
</protein>
<feature type="domain" description="Thaumarchaeal output" evidence="1">
    <location>
        <begin position="128"/>
        <end position="309"/>
    </location>
</feature>
<dbReference type="Proteomes" id="UP000268372">
    <property type="component" value="Unassembled WGS sequence"/>
</dbReference>
<dbReference type="Pfam" id="PF18551">
    <property type="entry name" value="TackOD1"/>
    <property type="match status" value="1"/>
</dbReference>
<name>A0A3P1ALQ2_9FLAO</name>
<organism evidence="2 3">
    <name type="scientific">Paenimyroides viscosum</name>
    <dbReference type="NCBI Taxonomy" id="2488729"/>
    <lineage>
        <taxon>Bacteria</taxon>
        <taxon>Pseudomonadati</taxon>
        <taxon>Bacteroidota</taxon>
        <taxon>Flavobacteriia</taxon>
        <taxon>Flavobacteriales</taxon>
        <taxon>Flavobacteriaceae</taxon>
        <taxon>Paenimyroides</taxon>
    </lineage>
</organism>
<dbReference type="OrthoDB" id="8432393at2"/>
<keyword evidence="3" id="KW-1185">Reference proteome</keyword>
<evidence type="ECO:0000259" key="1">
    <source>
        <dbReference type="Pfam" id="PF18551"/>
    </source>
</evidence>
<evidence type="ECO:0000313" key="3">
    <source>
        <dbReference type="Proteomes" id="UP000268372"/>
    </source>
</evidence>
<dbReference type="EMBL" id="RQTJ01000049">
    <property type="protein sequence ID" value="RRA89854.1"/>
    <property type="molecule type" value="Genomic_DNA"/>
</dbReference>
<evidence type="ECO:0000313" key="2">
    <source>
        <dbReference type="EMBL" id="RRA89854.1"/>
    </source>
</evidence>